<dbReference type="EMBL" id="VSSQ01002166">
    <property type="protein sequence ID" value="MPM13741.1"/>
    <property type="molecule type" value="Genomic_DNA"/>
</dbReference>
<protein>
    <submittedName>
        <fullName evidence="1">Uncharacterized protein</fullName>
    </submittedName>
</protein>
<evidence type="ECO:0000313" key="1">
    <source>
        <dbReference type="EMBL" id="MPM13741.1"/>
    </source>
</evidence>
<sequence length="95" mass="10475">MKMRGVKQPSSKFRAMLTYIKPGCYIEAENPQQNGTVAQVITNKYGIPVCAKVESGDGGWDYISMDSVSFFEPYDEYAITLSEFEGDEAGGGFLL</sequence>
<proteinExistence type="predicted"/>
<reference evidence="1" key="1">
    <citation type="submission" date="2019-08" db="EMBL/GenBank/DDBJ databases">
        <authorList>
            <person name="Kucharzyk K."/>
            <person name="Murdoch R.W."/>
            <person name="Higgins S."/>
            <person name="Loffler F."/>
        </authorList>
    </citation>
    <scope>NUCLEOTIDE SEQUENCE</scope>
</reference>
<organism evidence="1">
    <name type="scientific">bioreactor metagenome</name>
    <dbReference type="NCBI Taxonomy" id="1076179"/>
    <lineage>
        <taxon>unclassified sequences</taxon>
        <taxon>metagenomes</taxon>
        <taxon>ecological metagenomes</taxon>
    </lineage>
</organism>
<dbReference type="AlphaFoldDB" id="A0A644XDC3"/>
<comment type="caution">
    <text evidence="1">The sequence shown here is derived from an EMBL/GenBank/DDBJ whole genome shotgun (WGS) entry which is preliminary data.</text>
</comment>
<accession>A0A644XDC3</accession>
<gene>
    <name evidence="1" type="ORF">SDC9_60100</name>
</gene>
<name>A0A644XDC3_9ZZZZ</name>